<protein>
    <submittedName>
        <fullName evidence="3">Probable Rho GTPase-activating protein CG5521</fullName>
    </submittedName>
</protein>
<accession>A0ABM1DT78</accession>
<feature type="region of interest" description="Disordered" evidence="1">
    <location>
        <begin position="80"/>
        <end position="102"/>
    </location>
</feature>
<organism evidence="2 3">
    <name type="scientific">Priapulus caudatus</name>
    <name type="common">Priapulid worm</name>
    <dbReference type="NCBI Taxonomy" id="37621"/>
    <lineage>
        <taxon>Eukaryota</taxon>
        <taxon>Metazoa</taxon>
        <taxon>Ecdysozoa</taxon>
        <taxon>Scalidophora</taxon>
        <taxon>Priapulida</taxon>
        <taxon>Priapulimorpha</taxon>
        <taxon>Priapulimorphida</taxon>
        <taxon>Priapulidae</taxon>
        <taxon>Priapulus</taxon>
    </lineage>
</organism>
<keyword evidence="2" id="KW-1185">Reference proteome</keyword>
<evidence type="ECO:0000313" key="2">
    <source>
        <dbReference type="Proteomes" id="UP000695022"/>
    </source>
</evidence>
<dbReference type="RefSeq" id="XP_014663149.1">
    <property type="nucleotide sequence ID" value="XM_014807663.1"/>
</dbReference>
<dbReference type="GeneID" id="106805894"/>
<dbReference type="Proteomes" id="UP000695022">
    <property type="component" value="Unplaced"/>
</dbReference>
<evidence type="ECO:0000256" key="1">
    <source>
        <dbReference type="SAM" id="MobiDB-lite"/>
    </source>
</evidence>
<proteinExistence type="predicted"/>
<evidence type="ECO:0000313" key="3">
    <source>
        <dbReference type="RefSeq" id="XP_014663149.1"/>
    </source>
</evidence>
<name>A0ABM1DT78_PRICU</name>
<reference evidence="3" key="1">
    <citation type="submission" date="2025-08" db="UniProtKB">
        <authorList>
            <consortium name="RefSeq"/>
        </authorList>
    </citation>
    <scope>IDENTIFICATION</scope>
</reference>
<sequence>MLVSCVEIPALEQPGGGVTAGLITARAQVRVIVRDISGKFCWIRECFTRHPTTRMGLYPAETADSMLASLEQRYSHDILALNDPLPRRTSQPAKPHKEVPET</sequence>
<gene>
    <name evidence="3" type="primary">LOC106805894</name>
</gene>